<keyword evidence="1" id="KW-0489">Methyltransferase</keyword>
<dbReference type="GO" id="GO:0032259">
    <property type="term" value="P:methylation"/>
    <property type="evidence" value="ECO:0007669"/>
    <property type="project" value="UniProtKB-KW"/>
</dbReference>
<dbReference type="EC" id="2.1.1.-" evidence="1"/>
<dbReference type="Gene3D" id="3.40.50.150">
    <property type="entry name" value="Vaccinia Virus protein VP39"/>
    <property type="match status" value="1"/>
</dbReference>
<gene>
    <name evidence="1" type="ORF">QWY31_05085</name>
</gene>
<evidence type="ECO:0000313" key="1">
    <source>
        <dbReference type="EMBL" id="MDN4164864.1"/>
    </source>
</evidence>
<evidence type="ECO:0000313" key="2">
    <source>
        <dbReference type="Proteomes" id="UP001168552"/>
    </source>
</evidence>
<dbReference type="GO" id="GO:0008168">
    <property type="term" value="F:methyltransferase activity"/>
    <property type="evidence" value="ECO:0007669"/>
    <property type="project" value="UniProtKB-KW"/>
</dbReference>
<dbReference type="InterPro" id="IPR029063">
    <property type="entry name" value="SAM-dependent_MTases_sf"/>
</dbReference>
<dbReference type="RefSeq" id="WP_320003388.1">
    <property type="nucleotide sequence ID" value="NZ_JAUHJS010000002.1"/>
</dbReference>
<proteinExistence type="predicted"/>
<dbReference type="CDD" id="cd02440">
    <property type="entry name" value="AdoMet_MTases"/>
    <property type="match status" value="1"/>
</dbReference>
<comment type="caution">
    <text evidence="1">The sequence shown here is derived from an EMBL/GenBank/DDBJ whole genome shotgun (WGS) entry which is preliminary data.</text>
</comment>
<accession>A0ABT8F3L6</accession>
<sequence length="258" mass="30380">MSEHSKPKNQFDEVQRVQEEQYSFPFHYVSQFRKNFRATVFDGYGLKYVSSMEFLLNYLKKESFHTLIDVGCGDGRLVRELSLEFPDKTISGFDYSERSINLAKGLNPGLNFKKINILEENLEKKVDFATLIEVFEHIPLDACNQFAKAVANLIIPGGKLIVTVPHRNLSLSDKHYQHFTSETLKKYFEPYFDTEKLIFLEKRKTAHAWLYKRLMKNKLFLLNNKNLLNWIYKNYKKRVLIATSDLDCEKLFLVLKKK</sequence>
<dbReference type="Proteomes" id="UP001168552">
    <property type="component" value="Unassembled WGS sequence"/>
</dbReference>
<dbReference type="Pfam" id="PF13489">
    <property type="entry name" value="Methyltransf_23"/>
    <property type="match status" value="1"/>
</dbReference>
<keyword evidence="1" id="KW-0808">Transferase</keyword>
<organism evidence="1 2">
    <name type="scientific">Shiella aurantiaca</name>
    <dbReference type="NCBI Taxonomy" id="3058365"/>
    <lineage>
        <taxon>Bacteria</taxon>
        <taxon>Pseudomonadati</taxon>
        <taxon>Bacteroidota</taxon>
        <taxon>Cytophagia</taxon>
        <taxon>Cytophagales</taxon>
        <taxon>Shiellaceae</taxon>
        <taxon>Shiella</taxon>
    </lineage>
</organism>
<dbReference type="EMBL" id="JAUHJS010000002">
    <property type="protein sequence ID" value="MDN4164864.1"/>
    <property type="molecule type" value="Genomic_DNA"/>
</dbReference>
<reference evidence="1" key="1">
    <citation type="submission" date="2023-06" db="EMBL/GenBank/DDBJ databases">
        <title>Cytophagales bacterium Strain LB-30, isolated from soil.</title>
        <authorList>
            <person name="Liu B."/>
        </authorList>
    </citation>
    <scope>NUCLEOTIDE SEQUENCE</scope>
    <source>
        <strain evidence="1">LB-30</strain>
    </source>
</reference>
<dbReference type="PANTHER" id="PTHR43861">
    <property type="entry name" value="TRANS-ACONITATE 2-METHYLTRANSFERASE-RELATED"/>
    <property type="match status" value="1"/>
</dbReference>
<name>A0ABT8F3L6_9BACT</name>
<dbReference type="SUPFAM" id="SSF53335">
    <property type="entry name" value="S-adenosyl-L-methionine-dependent methyltransferases"/>
    <property type="match status" value="1"/>
</dbReference>
<protein>
    <submittedName>
        <fullName evidence="1">Class I SAM-dependent methyltransferase</fullName>
        <ecNumber evidence="1">2.1.1.-</ecNumber>
    </submittedName>
</protein>
<keyword evidence="2" id="KW-1185">Reference proteome</keyword>